<dbReference type="PANTHER" id="PTHR38011:SF2">
    <property type="entry name" value="BIFUNCTIONAL DEAMINASE-REDUCTASE DOMAIN PROTEIN"/>
    <property type="match status" value="1"/>
</dbReference>
<gene>
    <name evidence="3" type="ORF">SCNRRL3882_4356</name>
</gene>
<dbReference type="OrthoDB" id="7342392at2"/>
<feature type="region of interest" description="Disordered" evidence="1">
    <location>
        <begin position="10"/>
        <end position="31"/>
    </location>
</feature>
<organism evidence="3 4">
    <name type="scientific">Streptomyces chartreusis NRRL 3882</name>
    <dbReference type="NCBI Taxonomy" id="1079985"/>
    <lineage>
        <taxon>Bacteria</taxon>
        <taxon>Bacillati</taxon>
        <taxon>Actinomycetota</taxon>
        <taxon>Actinomycetes</taxon>
        <taxon>Kitasatosporales</taxon>
        <taxon>Streptomycetaceae</taxon>
        <taxon>Streptomyces</taxon>
    </lineage>
</organism>
<name>A0A2N9BC08_STRCX</name>
<dbReference type="PANTHER" id="PTHR38011">
    <property type="entry name" value="DIHYDROFOLATE REDUCTASE FAMILY PROTEIN (AFU_ORTHOLOGUE AFUA_8G06820)"/>
    <property type="match status" value="1"/>
</dbReference>
<accession>A0A2N9BC08</accession>
<evidence type="ECO:0000313" key="4">
    <source>
        <dbReference type="Proteomes" id="UP000235464"/>
    </source>
</evidence>
<dbReference type="GO" id="GO:0009231">
    <property type="term" value="P:riboflavin biosynthetic process"/>
    <property type="evidence" value="ECO:0007669"/>
    <property type="project" value="InterPro"/>
</dbReference>
<evidence type="ECO:0000256" key="1">
    <source>
        <dbReference type="SAM" id="MobiDB-lite"/>
    </source>
</evidence>
<protein>
    <recommendedName>
        <fullName evidence="2">Bacterial bifunctional deaminase-reductase C-terminal domain-containing protein</fullName>
    </recommendedName>
</protein>
<dbReference type="RefSeq" id="WP_010036142.1">
    <property type="nucleotide sequence ID" value="NZ_LT962942.1"/>
</dbReference>
<dbReference type="InterPro" id="IPR002734">
    <property type="entry name" value="RibDG_C"/>
</dbReference>
<dbReference type="Proteomes" id="UP000235464">
    <property type="component" value="Chromosome I"/>
</dbReference>
<evidence type="ECO:0000313" key="3">
    <source>
        <dbReference type="EMBL" id="SOR80903.1"/>
    </source>
</evidence>
<dbReference type="Pfam" id="PF01872">
    <property type="entry name" value="RibD_C"/>
    <property type="match status" value="1"/>
</dbReference>
<dbReference type="EMBL" id="LT963352">
    <property type="protein sequence ID" value="SOR80903.1"/>
    <property type="molecule type" value="Genomic_DNA"/>
</dbReference>
<dbReference type="InterPro" id="IPR024072">
    <property type="entry name" value="DHFR-like_dom_sf"/>
</dbReference>
<dbReference type="GO" id="GO:0008703">
    <property type="term" value="F:5-amino-6-(5-phosphoribosylamino)uracil reductase activity"/>
    <property type="evidence" value="ECO:0007669"/>
    <property type="project" value="InterPro"/>
</dbReference>
<dbReference type="AlphaFoldDB" id="A0A2N9BC08"/>
<reference evidence="4" key="1">
    <citation type="submission" date="2017-11" db="EMBL/GenBank/DDBJ databases">
        <authorList>
            <person name="Wibberg D."/>
        </authorList>
    </citation>
    <scope>NUCLEOTIDE SEQUENCE [LARGE SCALE GENOMIC DNA]</scope>
</reference>
<evidence type="ECO:0000259" key="2">
    <source>
        <dbReference type="Pfam" id="PF01872"/>
    </source>
</evidence>
<sequence>MQLVVQEFLSLDGVSQGPGAPDEDTSDGFERGGWFVPHLDEEFERLAGSWLGEADALLFGRRTYQNFARDWPAMTDHPLAGIMNGLPKYVASRSLTTAEWNPTTILSGDVPAQVAELKRQPGRELQIHGSARLAQSLLAAGLIDTLRLVIAPVVVGQGRRLFPDGGTPAGLRLADHRTTPGGLSVHVFESAGVPEFGTYGGGSGGAGA</sequence>
<keyword evidence="4" id="KW-1185">Reference proteome</keyword>
<dbReference type="Gene3D" id="3.40.430.10">
    <property type="entry name" value="Dihydrofolate Reductase, subunit A"/>
    <property type="match status" value="1"/>
</dbReference>
<dbReference type="InterPro" id="IPR050765">
    <property type="entry name" value="Riboflavin_Biosynth_HTPR"/>
</dbReference>
<dbReference type="SUPFAM" id="SSF53597">
    <property type="entry name" value="Dihydrofolate reductase-like"/>
    <property type="match status" value="1"/>
</dbReference>
<feature type="domain" description="Bacterial bifunctional deaminase-reductase C-terminal" evidence="2">
    <location>
        <begin position="3"/>
        <end position="182"/>
    </location>
</feature>
<proteinExistence type="predicted"/>